<protein>
    <submittedName>
        <fullName evidence="4">Helix-turn-helix domain-containing protein</fullName>
    </submittedName>
</protein>
<evidence type="ECO:0000256" key="2">
    <source>
        <dbReference type="ARBA" id="ARBA00023125"/>
    </source>
</evidence>
<sequence length="393" mass="44313">MLSDWRVIYIGGVFIPLFLFIILIGKPQKSTADKILSAWLFFAAIHQLLMGGYAYNNMSDLPALIGWEVPFPFLHGPFLYLYILFLTGQQRRGWRHILHFVPALVVALILAPVLTSMPAQEKLGMTGPSRFEPLFRWIVRGIVISGVVYVILSLNLLYRHRRNVAVQFSNTDKITLNWLRYLIGGMGVIWVVVIFFQSASSLYLVVALFIFFIGYFGIRQVGIFSNPPPAHEVYLPAVVQLPEIPPAVMAVEDVADKKVKYEKSGLTEAAASGIYAALNTLMEEQHCYKDAGLTLGDLAKTLEVHPAVLSQVINSKEGKSFYDYINALRVAAFIQLLQQPEQQRYTLLALAFECGFNSKTSFNRNFKKITQLSPSSYVKEMHIHIQEDDESEG</sequence>
<dbReference type="InterPro" id="IPR018060">
    <property type="entry name" value="HTH_AraC"/>
</dbReference>
<organism evidence="4 5">
    <name type="scientific">Chitinophaga solisilvae</name>
    <dbReference type="NCBI Taxonomy" id="1233460"/>
    <lineage>
        <taxon>Bacteria</taxon>
        <taxon>Pseudomonadati</taxon>
        <taxon>Bacteroidota</taxon>
        <taxon>Chitinophagia</taxon>
        <taxon>Chitinophagales</taxon>
        <taxon>Chitinophagaceae</taxon>
        <taxon>Chitinophaga</taxon>
    </lineage>
</organism>
<evidence type="ECO:0000313" key="4">
    <source>
        <dbReference type="EMBL" id="NSL87010.1"/>
    </source>
</evidence>
<dbReference type="PANTHER" id="PTHR43280:SF29">
    <property type="entry name" value="ARAC-FAMILY TRANSCRIPTIONAL REGULATOR"/>
    <property type="match status" value="1"/>
</dbReference>
<dbReference type="GO" id="GO:0003700">
    <property type="term" value="F:DNA-binding transcription factor activity"/>
    <property type="evidence" value="ECO:0007669"/>
    <property type="project" value="InterPro"/>
</dbReference>
<dbReference type="AlphaFoldDB" id="A0A3S1D4N8"/>
<keyword evidence="5" id="KW-1185">Reference proteome</keyword>
<evidence type="ECO:0000313" key="5">
    <source>
        <dbReference type="Proteomes" id="UP000281028"/>
    </source>
</evidence>
<dbReference type="SUPFAM" id="SSF46689">
    <property type="entry name" value="Homeodomain-like"/>
    <property type="match status" value="1"/>
</dbReference>
<dbReference type="InterPro" id="IPR009057">
    <property type="entry name" value="Homeodomain-like_sf"/>
</dbReference>
<proteinExistence type="predicted"/>
<comment type="caution">
    <text evidence="4">The sequence shown here is derived from an EMBL/GenBank/DDBJ whole genome shotgun (WGS) entry which is preliminary data.</text>
</comment>
<dbReference type="SMART" id="SM00342">
    <property type="entry name" value="HTH_ARAC"/>
    <property type="match status" value="1"/>
</dbReference>
<dbReference type="EMBL" id="RIAR02000001">
    <property type="protein sequence ID" value="NSL87010.1"/>
    <property type="molecule type" value="Genomic_DNA"/>
</dbReference>
<dbReference type="Pfam" id="PF12833">
    <property type="entry name" value="HTH_18"/>
    <property type="match status" value="1"/>
</dbReference>
<accession>A0A3S1D4N8</accession>
<reference evidence="4" key="1">
    <citation type="submission" date="2020-05" db="EMBL/GenBank/DDBJ databases">
        <title>Chitinophaga laudate sp. nov., isolated from a tropical peat swamp.</title>
        <authorList>
            <person name="Goh C.B.S."/>
            <person name="Lee M.S."/>
            <person name="Parimannan S."/>
            <person name="Pasbakhsh P."/>
            <person name="Yule C.M."/>
            <person name="Rajandas H."/>
            <person name="Loke S."/>
            <person name="Croft L."/>
            <person name="Tan J.B.L."/>
        </authorList>
    </citation>
    <scope>NUCLEOTIDE SEQUENCE</scope>
    <source>
        <strain evidence="4">Mgbs1</strain>
    </source>
</reference>
<evidence type="ECO:0000256" key="1">
    <source>
        <dbReference type="ARBA" id="ARBA00023015"/>
    </source>
</evidence>
<dbReference type="PANTHER" id="PTHR43280">
    <property type="entry name" value="ARAC-FAMILY TRANSCRIPTIONAL REGULATOR"/>
    <property type="match status" value="1"/>
</dbReference>
<dbReference type="GO" id="GO:0043565">
    <property type="term" value="F:sequence-specific DNA binding"/>
    <property type="evidence" value="ECO:0007669"/>
    <property type="project" value="InterPro"/>
</dbReference>
<keyword evidence="3" id="KW-0804">Transcription</keyword>
<name>A0A3S1D4N8_9BACT</name>
<dbReference type="OrthoDB" id="5492415at2"/>
<evidence type="ECO:0000256" key="3">
    <source>
        <dbReference type="ARBA" id="ARBA00023163"/>
    </source>
</evidence>
<dbReference type="PROSITE" id="PS01124">
    <property type="entry name" value="HTH_ARAC_FAMILY_2"/>
    <property type="match status" value="1"/>
</dbReference>
<dbReference type="Gene3D" id="1.10.10.60">
    <property type="entry name" value="Homeodomain-like"/>
    <property type="match status" value="2"/>
</dbReference>
<keyword evidence="1" id="KW-0805">Transcription regulation</keyword>
<dbReference type="Proteomes" id="UP000281028">
    <property type="component" value="Unassembled WGS sequence"/>
</dbReference>
<keyword evidence="2" id="KW-0238">DNA-binding</keyword>
<gene>
    <name evidence="4" type="ORF">ECE50_009225</name>
</gene>